<comment type="caution">
    <text evidence="1">The sequence shown here is derived from an EMBL/GenBank/DDBJ whole genome shotgun (WGS) entry which is preliminary data.</text>
</comment>
<gene>
    <name evidence="1" type="ORF">TSAR_000322</name>
</gene>
<dbReference type="AlphaFoldDB" id="A0A232FD97"/>
<sequence length="424" mass="49051">MEHIEKISAGPLGQLVEVANNICLEPIRCHWDGTLFNGHHRENLNLDSHDIDDLRFKLGFDHVELVQSTMEEKQSIQLVSCTGNLKTLSVTFVFKLSDTMINGKIRICSVLDQSLDSTYKLHLTNVKIKSVVGLYIEEDSYHIGHIIHEFLDARISLLYKSGSRMIPVYDKVQDKSIKHSLVQYIINNTTKNSTTLIESKLKSAFDLMSVSISMRNDFSQRDIFRIHTKNMKVAFNNLVDEIIDATNLLLIQTVPKVSLPNISVILNFKKVEKKCFQAFRNSLKGFNFLLRRKSCIVSMEKDLIVLYVPVDFADLNIRFRQFIIKHGEVESKSSDIEEHYKTEGSYLTISIKKLEENKFDLNLLEFKIDKFIFLDTDNQTVIDPAVRLWINSTLEFKVVPLIEEMFEKYIRLIITTDKFTKMNI</sequence>
<reference evidence="1 2" key="1">
    <citation type="journal article" date="2017" name="Curr. Biol.">
        <title>The Evolution of Venom by Co-option of Single-Copy Genes.</title>
        <authorList>
            <person name="Martinson E.O."/>
            <person name="Mrinalini"/>
            <person name="Kelkar Y.D."/>
            <person name="Chang C.H."/>
            <person name="Werren J.H."/>
        </authorList>
    </citation>
    <scope>NUCLEOTIDE SEQUENCE [LARGE SCALE GENOMIC DNA]</scope>
    <source>
        <strain evidence="1 2">Alberta</strain>
        <tissue evidence="1">Whole body</tissue>
    </source>
</reference>
<accession>A0A232FD97</accession>
<name>A0A232FD97_9HYME</name>
<dbReference type="Proteomes" id="UP000215335">
    <property type="component" value="Unassembled WGS sequence"/>
</dbReference>
<evidence type="ECO:0000313" key="2">
    <source>
        <dbReference type="Proteomes" id="UP000215335"/>
    </source>
</evidence>
<evidence type="ECO:0000313" key="1">
    <source>
        <dbReference type="EMBL" id="OXU28645.1"/>
    </source>
</evidence>
<proteinExistence type="predicted"/>
<keyword evidence="2" id="KW-1185">Reference proteome</keyword>
<dbReference type="OrthoDB" id="7706261at2759"/>
<organism evidence="1 2">
    <name type="scientific">Trichomalopsis sarcophagae</name>
    <dbReference type="NCBI Taxonomy" id="543379"/>
    <lineage>
        <taxon>Eukaryota</taxon>
        <taxon>Metazoa</taxon>
        <taxon>Ecdysozoa</taxon>
        <taxon>Arthropoda</taxon>
        <taxon>Hexapoda</taxon>
        <taxon>Insecta</taxon>
        <taxon>Pterygota</taxon>
        <taxon>Neoptera</taxon>
        <taxon>Endopterygota</taxon>
        <taxon>Hymenoptera</taxon>
        <taxon>Apocrita</taxon>
        <taxon>Proctotrupomorpha</taxon>
        <taxon>Chalcidoidea</taxon>
        <taxon>Pteromalidae</taxon>
        <taxon>Pteromalinae</taxon>
        <taxon>Trichomalopsis</taxon>
    </lineage>
</organism>
<protein>
    <submittedName>
        <fullName evidence="1">Uncharacterized protein</fullName>
    </submittedName>
</protein>
<dbReference type="EMBL" id="NNAY01000401">
    <property type="protein sequence ID" value="OXU28645.1"/>
    <property type="molecule type" value="Genomic_DNA"/>
</dbReference>